<feature type="compositionally biased region" description="Polar residues" evidence="10">
    <location>
        <begin position="501"/>
        <end position="513"/>
    </location>
</feature>
<feature type="transmembrane region" description="Helical" evidence="11">
    <location>
        <begin position="598"/>
        <end position="621"/>
    </location>
</feature>
<dbReference type="GO" id="GO:0008810">
    <property type="term" value="F:cellulase activity"/>
    <property type="evidence" value="ECO:0007669"/>
    <property type="project" value="UniProtKB-EC"/>
</dbReference>
<evidence type="ECO:0000256" key="12">
    <source>
        <dbReference type="SAM" id="SignalP"/>
    </source>
</evidence>
<evidence type="ECO:0000256" key="10">
    <source>
        <dbReference type="SAM" id="MobiDB-lite"/>
    </source>
</evidence>
<keyword evidence="4" id="KW-0378">Hydrolase</keyword>
<evidence type="ECO:0000256" key="9">
    <source>
        <dbReference type="ARBA" id="ARBA00023326"/>
    </source>
</evidence>
<keyword evidence="7" id="KW-0119">Carbohydrate metabolism</keyword>
<keyword evidence="8" id="KW-0326">Glycosidase</keyword>
<keyword evidence="12" id="KW-0732">Signal</keyword>
<sequence length="687" mass="72745">MVSLAVAALGILGSLTAAQQAGTTGDNIEKPPPLALSLCTKATGCKIQQANVTLDANWRWVYKVMCPGSGQPCYSAGNCFNAGQWDKSVCSDPEACAKKCAVAGVNAQKYQDTYGVIPTPGGVELKFVTGTNIGSRLYLTIGENYKIFRLKNREFSFDVDASALPCGLNGAVYFVEMPEDGGKGGNNQAGAPYGTGYCDAQCPHDVKFMNGMANVLDWNQTNPFGRMGACCSEMDIWEANSAAAALTPHPCHMNGPLMCGGRSCGDTAKGERYKGVCDKDGCDFNSYRMGSPNFLGAGPEFEVDTTKKITVVTQWLTTDGTDGGDLSEIRRIYVQDGKAIQNSMASVLPGSPGNSITDALCQAQKLEFGDPDDFTMKGGLRQMGKALERGMVLVMSLWDDDITSMLWLDSSTGTVGKKGAVRGPCPSSSGQPRDVRSKHAGASVKYSNFMYGEIGSTYNTLPEAKPETAAKVDPYAARLSDYAKARPPTSRPSPEQAPAADQQSTQQSWQPSMGLTPASVCAREFELCSGGQEWTGPRCCNDGCTCTPRFWSVSQCIPDAGQASCPAPAATAPPSQSVEPGDLQSSFGSLQRAQPANWGSSVGGVAFFVLVLLCASACIAGPYARQRYLGRSADVVAPGSPLSRIARRPSERELTSPRPGRSALDLAAMMGLTRAPSTVSMCRPDEV</sequence>
<dbReference type="AlphaFoldDB" id="A0A7S4RQ07"/>
<accession>A0A7S4RQ07</accession>
<feature type="compositionally biased region" description="Polar residues" evidence="10">
    <location>
        <begin position="575"/>
        <end position="587"/>
    </location>
</feature>
<evidence type="ECO:0000256" key="5">
    <source>
        <dbReference type="ARBA" id="ARBA00023001"/>
    </source>
</evidence>
<comment type="catalytic activity">
    <reaction evidence="1">
        <text>Endohydrolysis of (1-&gt;4)-beta-D-glucosidic linkages in cellulose, lichenin and cereal beta-D-glucans.</text>
        <dbReference type="EC" id="3.2.1.4"/>
    </reaction>
</comment>
<evidence type="ECO:0000313" key="13">
    <source>
        <dbReference type="EMBL" id="CAE4621734.1"/>
    </source>
</evidence>
<feature type="signal peptide" evidence="12">
    <location>
        <begin position="1"/>
        <end position="18"/>
    </location>
</feature>
<dbReference type="SUPFAM" id="SSF49899">
    <property type="entry name" value="Concanavalin A-like lectins/glucanases"/>
    <property type="match status" value="1"/>
</dbReference>
<evidence type="ECO:0000256" key="1">
    <source>
        <dbReference type="ARBA" id="ARBA00000966"/>
    </source>
</evidence>
<proteinExistence type="inferred from homology"/>
<evidence type="ECO:0000256" key="7">
    <source>
        <dbReference type="ARBA" id="ARBA00023277"/>
    </source>
</evidence>
<keyword evidence="9" id="KW-0624">Polysaccharide degradation</keyword>
<dbReference type="Pfam" id="PF00840">
    <property type="entry name" value="Glyco_hydro_7"/>
    <property type="match status" value="1"/>
</dbReference>
<dbReference type="InterPro" id="IPR013320">
    <property type="entry name" value="ConA-like_dom_sf"/>
</dbReference>
<evidence type="ECO:0000256" key="4">
    <source>
        <dbReference type="ARBA" id="ARBA00022801"/>
    </source>
</evidence>
<gene>
    <name evidence="13" type="ORF">AMON00008_LOCUS38915</name>
</gene>
<keyword evidence="11" id="KW-0472">Membrane</keyword>
<dbReference type="EMBL" id="HBNR01055390">
    <property type="protein sequence ID" value="CAE4621734.1"/>
    <property type="molecule type" value="Transcribed_RNA"/>
</dbReference>
<protein>
    <recommendedName>
        <fullName evidence="3">cellulase</fullName>
        <ecNumber evidence="3">3.2.1.4</ecNumber>
    </recommendedName>
</protein>
<keyword evidence="6" id="KW-0325">Glycoprotein</keyword>
<feature type="region of interest" description="Disordered" evidence="10">
    <location>
        <begin position="413"/>
        <end position="439"/>
    </location>
</feature>
<feature type="chain" id="PRO_5031259995" description="cellulase" evidence="12">
    <location>
        <begin position="19"/>
        <end position="687"/>
    </location>
</feature>
<name>A0A7S4RQ07_9DINO</name>
<keyword evidence="5" id="KW-0136">Cellulose degradation</keyword>
<reference evidence="13" key="1">
    <citation type="submission" date="2021-01" db="EMBL/GenBank/DDBJ databases">
        <authorList>
            <person name="Corre E."/>
            <person name="Pelletier E."/>
            <person name="Niang G."/>
            <person name="Scheremetjew M."/>
            <person name="Finn R."/>
            <person name="Kale V."/>
            <person name="Holt S."/>
            <person name="Cochrane G."/>
            <person name="Meng A."/>
            <person name="Brown T."/>
            <person name="Cohen L."/>
        </authorList>
    </citation>
    <scope>NUCLEOTIDE SEQUENCE</scope>
    <source>
        <strain evidence="13">CCMP3105</strain>
    </source>
</reference>
<dbReference type="PANTHER" id="PTHR33753:SF1">
    <property type="entry name" value="ENDO-BETA-1,4-GLUCANASE CELB"/>
    <property type="match status" value="1"/>
</dbReference>
<evidence type="ECO:0000256" key="11">
    <source>
        <dbReference type="SAM" id="Phobius"/>
    </source>
</evidence>
<dbReference type="InterPro" id="IPR001722">
    <property type="entry name" value="Glyco_hydro_7"/>
</dbReference>
<feature type="region of interest" description="Disordered" evidence="10">
    <location>
        <begin position="484"/>
        <end position="513"/>
    </location>
</feature>
<dbReference type="EC" id="3.2.1.4" evidence="3"/>
<comment type="similarity">
    <text evidence="2">Belongs to the glycosyl hydrolase 7 (cellulase C) family.</text>
</comment>
<evidence type="ECO:0000256" key="2">
    <source>
        <dbReference type="ARBA" id="ARBA00006044"/>
    </source>
</evidence>
<dbReference type="PRINTS" id="PR00734">
    <property type="entry name" value="GLHYDRLASE7"/>
</dbReference>
<evidence type="ECO:0000256" key="6">
    <source>
        <dbReference type="ARBA" id="ARBA00023180"/>
    </source>
</evidence>
<dbReference type="Gene3D" id="2.70.100.10">
    <property type="entry name" value="Glycoside hydrolase, family 7, domain"/>
    <property type="match status" value="1"/>
</dbReference>
<feature type="region of interest" description="Disordered" evidence="10">
    <location>
        <begin position="564"/>
        <end position="587"/>
    </location>
</feature>
<organism evidence="13">
    <name type="scientific">Alexandrium monilatum</name>
    <dbReference type="NCBI Taxonomy" id="311494"/>
    <lineage>
        <taxon>Eukaryota</taxon>
        <taxon>Sar</taxon>
        <taxon>Alveolata</taxon>
        <taxon>Dinophyceae</taxon>
        <taxon>Gonyaulacales</taxon>
        <taxon>Pyrocystaceae</taxon>
        <taxon>Alexandrium</taxon>
    </lineage>
</organism>
<dbReference type="InterPro" id="IPR037019">
    <property type="entry name" value="Glyco_hydro_7_sf"/>
</dbReference>
<dbReference type="PANTHER" id="PTHR33753">
    <property type="entry name" value="1,4-BETA-D-GLUCAN CELLOBIOHYDROLASE B"/>
    <property type="match status" value="1"/>
</dbReference>
<keyword evidence="11" id="KW-0812">Transmembrane</keyword>
<dbReference type="CDD" id="cd07999">
    <property type="entry name" value="GH7_CBH_EG"/>
    <property type="match status" value="1"/>
</dbReference>
<evidence type="ECO:0000256" key="8">
    <source>
        <dbReference type="ARBA" id="ARBA00023295"/>
    </source>
</evidence>
<evidence type="ECO:0000256" key="3">
    <source>
        <dbReference type="ARBA" id="ARBA00012601"/>
    </source>
</evidence>
<dbReference type="GO" id="GO:0030245">
    <property type="term" value="P:cellulose catabolic process"/>
    <property type="evidence" value="ECO:0007669"/>
    <property type="project" value="UniProtKB-KW"/>
</dbReference>
<keyword evidence="11" id="KW-1133">Transmembrane helix</keyword>